<dbReference type="Proteomes" id="UP000800094">
    <property type="component" value="Unassembled WGS sequence"/>
</dbReference>
<accession>A0A6A6I088</accession>
<feature type="region of interest" description="Disordered" evidence="1">
    <location>
        <begin position="1"/>
        <end position="53"/>
    </location>
</feature>
<evidence type="ECO:0000313" key="3">
    <source>
        <dbReference type="Proteomes" id="UP000800094"/>
    </source>
</evidence>
<protein>
    <submittedName>
        <fullName evidence="2">Uncharacterized protein</fullName>
    </submittedName>
</protein>
<feature type="compositionally biased region" description="Basic and acidic residues" evidence="1">
    <location>
        <begin position="173"/>
        <end position="198"/>
    </location>
</feature>
<organism evidence="2 3">
    <name type="scientific">Trematosphaeria pertusa</name>
    <dbReference type="NCBI Taxonomy" id="390896"/>
    <lineage>
        <taxon>Eukaryota</taxon>
        <taxon>Fungi</taxon>
        <taxon>Dikarya</taxon>
        <taxon>Ascomycota</taxon>
        <taxon>Pezizomycotina</taxon>
        <taxon>Dothideomycetes</taxon>
        <taxon>Pleosporomycetidae</taxon>
        <taxon>Pleosporales</taxon>
        <taxon>Massarineae</taxon>
        <taxon>Trematosphaeriaceae</taxon>
        <taxon>Trematosphaeria</taxon>
    </lineage>
</organism>
<dbReference type="AlphaFoldDB" id="A0A6A6I088"/>
<dbReference type="RefSeq" id="XP_033678869.1">
    <property type="nucleotide sequence ID" value="XM_033833920.1"/>
</dbReference>
<proteinExistence type="predicted"/>
<feature type="compositionally biased region" description="Basic and acidic residues" evidence="1">
    <location>
        <begin position="26"/>
        <end position="36"/>
    </location>
</feature>
<feature type="compositionally biased region" description="Acidic residues" evidence="1">
    <location>
        <begin position="405"/>
        <end position="427"/>
    </location>
</feature>
<feature type="region of interest" description="Disordered" evidence="1">
    <location>
        <begin position="173"/>
        <end position="231"/>
    </location>
</feature>
<reference evidence="2" key="1">
    <citation type="journal article" date="2020" name="Stud. Mycol.">
        <title>101 Dothideomycetes genomes: a test case for predicting lifestyles and emergence of pathogens.</title>
        <authorList>
            <person name="Haridas S."/>
            <person name="Albert R."/>
            <person name="Binder M."/>
            <person name="Bloem J."/>
            <person name="Labutti K."/>
            <person name="Salamov A."/>
            <person name="Andreopoulos B."/>
            <person name="Baker S."/>
            <person name="Barry K."/>
            <person name="Bills G."/>
            <person name="Bluhm B."/>
            <person name="Cannon C."/>
            <person name="Castanera R."/>
            <person name="Culley D."/>
            <person name="Daum C."/>
            <person name="Ezra D."/>
            <person name="Gonzalez J."/>
            <person name="Henrissat B."/>
            <person name="Kuo A."/>
            <person name="Liang C."/>
            <person name="Lipzen A."/>
            <person name="Lutzoni F."/>
            <person name="Magnuson J."/>
            <person name="Mondo S."/>
            <person name="Nolan M."/>
            <person name="Ohm R."/>
            <person name="Pangilinan J."/>
            <person name="Park H.-J."/>
            <person name="Ramirez L."/>
            <person name="Alfaro M."/>
            <person name="Sun H."/>
            <person name="Tritt A."/>
            <person name="Yoshinaga Y."/>
            <person name="Zwiers L.-H."/>
            <person name="Turgeon B."/>
            <person name="Goodwin S."/>
            <person name="Spatafora J."/>
            <person name="Crous P."/>
            <person name="Grigoriev I."/>
        </authorList>
    </citation>
    <scope>NUCLEOTIDE SEQUENCE</scope>
    <source>
        <strain evidence="2">CBS 122368</strain>
    </source>
</reference>
<evidence type="ECO:0000256" key="1">
    <source>
        <dbReference type="SAM" id="MobiDB-lite"/>
    </source>
</evidence>
<dbReference type="GeneID" id="54587250"/>
<feature type="compositionally biased region" description="Basic and acidic residues" evidence="1">
    <location>
        <begin position="209"/>
        <end position="221"/>
    </location>
</feature>
<keyword evidence="3" id="KW-1185">Reference proteome</keyword>
<dbReference type="EMBL" id="ML987204">
    <property type="protein sequence ID" value="KAF2243865.1"/>
    <property type="molecule type" value="Genomic_DNA"/>
</dbReference>
<sequence>MARKRARETGVAGTADTGGSSKRVTRATERERKKTSEPGSSQDPDHNSLPGTEYGWARDEEHWIELYHILLIAYQKHNIALPDDTERVAYYNAYFQGFREPGFGGEPWNDWSEVFKRVKRRRVELVDASQRVCPDILSLLEDVSNDESDSAPDLHLPAITPEMLKTFMREKNRLVKDKLPEPDTPSPKDKMSPKDKSPPKRSPPKRKSPSKDGSSKDEPPSKDQPTLSSDELIGLVEDHILPLEKKYLDQKKKPWHEEAGKDLSDRGPMNVRNYTAKHPLQLECNPSGERASWHSNSKVNTWIPAPFGVINTYIGGIKMVCRQEGAANANGLMNIAIVPPVGYFGGLRELLREDSVHRFGDEEEKRKHVELVELVKHAERITAAVFRKTEDEFLQKHPERRDKVSDEDEDEIDDVEFSDGEDEIVFP</sequence>
<name>A0A6A6I088_9PLEO</name>
<evidence type="ECO:0000313" key="2">
    <source>
        <dbReference type="EMBL" id="KAF2243865.1"/>
    </source>
</evidence>
<gene>
    <name evidence="2" type="ORF">BU26DRAFT_569760</name>
</gene>
<feature type="region of interest" description="Disordered" evidence="1">
    <location>
        <begin position="396"/>
        <end position="427"/>
    </location>
</feature>